<keyword evidence="1" id="KW-0597">Phosphoprotein</keyword>
<dbReference type="Pfam" id="PF19056">
    <property type="entry name" value="WD40_2"/>
    <property type="match status" value="1"/>
</dbReference>
<evidence type="ECO:0000259" key="5">
    <source>
        <dbReference type="PROSITE" id="PS50010"/>
    </source>
</evidence>
<dbReference type="InterPro" id="IPR011993">
    <property type="entry name" value="PH-like_dom_sf"/>
</dbReference>
<evidence type="ECO:0000256" key="2">
    <source>
        <dbReference type="ARBA" id="ARBA00022658"/>
    </source>
</evidence>
<dbReference type="InterPro" id="IPR039919">
    <property type="entry name" value="ARHGEF10/ARHGEF17"/>
</dbReference>
<feature type="coiled-coil region" evidence="3">
    <location>
        <begin position="778"/>
        <end position="829"/>
    </location>
</feature>
<dbReference type="SUPFAM" id="SSF48065">
    <property type="entry name" value="DBL homology domain (DH-domain)"/>
    <property type="match status" value="1"/>
</dbReference>
<evidence type="ECO:0000256" key="3">
    <source>
        <dbReference type="SAM" id="Coils"/>
    </source>
</evidence>
<feature type="compositionally biased region" description="Acidic residues" evidence="4">
    <location>
        <begin position="998"/>
        <end position="1015"/>
    </location>
</feature>
<reference evidence="6 7" key="1">
    <citation type="submission" date="2023-09" db="EMBL/GenBank/DDBJ databases">
        <title>Nesidiocoris tenuis whole genome shotgun sequence.</title>
        <authorList>
            <person name="Shibata T."/>
            <person name="Shimoda M."/>
            <person name="Kobayashi T."/>
            <person name="Uehara T."/>
        </authorList>
    </citation>
    <scope>NUCLEOTIDE SEQUENCE [LARGE SCALE GENOMIC DNA]</scope>
    <source>
        <strain evidence="6 7">Japan</strain>
    </source>
</reference>
<feature type="region of interest" description="Disordered" evidence="4">
    <location>
        <begin position="28"/>
        <end position="147"/>
    </location>
</feature>
<evidence type="ECO:0000313" key="6">
    <source>
        <dbReference type="EMBL" id="BET00966.1"/>
    </source>
</evidence>
<keyword evidence="2" id="KW-0344">Guanine-nucleotide releasing factor</keyword>
<name>A0ABN7BCP6_9HEMI</name>
<dbReference type="Gene3D" id="1.20.900.10">
    <property type="entry name" value="Dbl homology (DH) domain"/>
    <property type="match status" value="1"/>
</dbReference>
<dbReference type="InterPro" id="IPR036322">
    <property type="entry name" value="WD40_repeat_dom_sf"/>
</dbReference>
<proteinExistence type="predicted"/>
<dbReference type="InterPro" id="IPR015943">
    <property type="entry name" value="WD40/YVTN_repeat-like_dom_sf"/>
</dbReference>
<dbReference type="SUPFAM" id="SSF50978">
    <property type="entry name" value="WD40 repeat-like"/>
    <property type="match status" value="1"/>
</dbReference>
<feature type="region of interest" description="Disordered" evidence="4">
    <location>
        <begin position="990"/>
        <end position="1017"/>
    </location>
</feature>
<feature type="compositionally biased region" description="Polar residues" evidence="4">
    <location>
        <begin position="275"/>
        <end position="286"/>
    </location>
</feature>
<dbReference type="PANTHER" id="PTHR12877:SF15">
    <property type="entry name" value="RHO GUANINE NUCLEOTIDE EXCHANGE FACTOR 17"/>
    <property type="match status" value="1"/>
</dbReference>
<dbReference type="SMART" id="SM00325">
    <property type="entry name" value="RhoGEF"/>
    <property type="match status" value="1"/>
</dbReference>
<dbReference type="PROSITE" id="PS50010">
    <property type="entry name" value="DH_2"/>
    <property type="match status" value="1"/>
</dbReference>
<protein>
    <submittedName>
        <fullName evidence="6">RhoGEF domain</fullName>
    </submittedName>
</protein>
<dbReference type="Proteomes" id="UP001307889">
    <property type="component" value="Chromosome 12"/>
</dbReference>
<evidence type="ECO:0000256" key="4">
    <source>
        <dbReference type="SAM" id="MobiDB-lite"/>
    </source>
</evidence>
<dbReference type="SUPFAM" id="SSF50729">
    <property type="entry name" value="PH domain-like"/>
    <property type="match status" value="1"/>
</dbReference>
<dbReference type="CDD" id="cd00160">
    <property type="entry name" value="RhoGEF"/>
    <property type="match status" value="1"/>
</dbReference>
<feature type="compositionally biased region" description="Basic and acidic residues" evidence="4">
    <location>
        <begin position="111"/>
        <end position="130"/>
    </location>
</feature>
<dbReference type="Gene3D" id="2.30.29.30">
    <property type="entry name" value="Pleckstrin-homology domain (PH domain)/Phosphotyrosine-binding domain (PTB)"/>
    <property type="match status" value="1"/>
</dbReference>
<accession>A0ABN7BCP6</accession>
<dbReference type="EMBL" id="AP028920">
    <property type="protein sequence ID" value="BET00966.1"/>
    <property type="molecule type" value="Genomic_DNA"/>
</dbReference>
<feature type="region of interest" description="Disordered" evidence="4">
    <location>
        <begin position="188"/>
        <end position="338"/>
    </location>
</feature>
<sequence length="1322" mass="144931">MIRPGDCTDGCWGRGPTGYVRIGSVRVRVRSPSSSSDAAAEPPEFSGCCLSRKAKGLPPPGPASRNRTDGAAAVSRSWTSGARSVRGSVALDRHAKPPAPLEPPPRRRPSTRQEKAERLKELTEKLKEPAKIQTENSQLENFPTTSNFQNDPFDFNLELPKVESRAIIGAYIQRTIPFRSASFSQVDYSSTDGKYNIRPARTAKPSSSSLPRKKTSEPSNVGGSPAEFPPGESNGLDADSLPPPAKNVSARAKKLSDSIEEETVESVKSAADPINSLQISPTNKSENNVNNNNGNNLKRQKSVSSSSENLEKSVVGRRINDWSGGSAPQSPDEAASPPLWRLFDDRLSRAGSLSEGESDNGGPAYPPRSYSKRPLRGPYGQMLEAEMKKPERKADELKKRPPDVKRKVSANLGEVSEKVEVHHQRTTSSPSQLEGCSTTASVQLLAHLLKGSSERALTESDPARILINSPAFWKDTRTHVVVELYETEKSYVESLQILVMKYLQPLKNPETTCLTDPCLVDDIFHKIPEILAHHELFLEELRKRLENWDINQKIGDVILDTFTKPSVIETYSAFINNWETAYETIKSSMQSKPAFAKFVETTAKEHKGKLSLDSLLIMPVQRIPRYELLIQTLLKHTESCHSDARLLIDAQHGIHDLATTINFGRHATSLNTRSSTCHELAQLETIIEGLAGGLTSPDRTFLCHDQVSITTAMGRKDRALFLFSDLLLIASMKRRSGTIKKVPQNVPGSLMHALEGNRFKLLMKIPLGDLEIVKDDNVRKMLKEMEQLNADVSTLSQMAELVTSLHCPHSQLEENIREMLSALNNQLTERHAADSQLSYLELNINTPSGTENIALIFSKPEKRTLWEETFSDAKQRLALSGHQRALPELMSAVPIRKTRAGLQFTCAAPTYGPGLRDVWVCNSDGYVGQVCVLSLHPEPTVTSCNGVCNARILCIAPVPGPSGEPVSSVIVNSGISISVEDADKMVSNIQLDSSSSSSDDDEHPEEENELTEMGEDISSGTMWLGTEDGCIHVYNCTDNIRTKKNKIKIQHNAPVHCIIYLDNRVYVALANGDLSMYCREPNGGWNTNDVLTMTVGSAATPVTKIVPITGQLWCTCHTSVKILNTASLEILNSFTVCESNRAITSMANSGYSVWIALQNSSSIRLFHAATCESLGEVNIAPAVTKMLASSDDIIRQHKSACLRVTSLLACKDLLWIGTSAGVILTMPLPHIMPNTTKLSTPLNVAGVPHGHTGHVRFLTTVDLSLNGGGETAKRKSAVYNRRKLPKLLVISGGDGYEDFRSAGVAEMAGREDSTNHLLLWHV</sequence>
<gene>
    <name evidence="6" type="ORF">NTJ_13782</name>
</gene>
<dbReference type="InterPro" id="IPR000219">
    <property type="entry name" value="DH_dom"/>
</dbReference>
<dbReference type="Gene3D" id="2.130.10.10">
    <property type="entry name" value="YVTN repeat-like/Quinoprotein amine dehydrogenase"/>
    <property type="match status" value="1"/>
</dbReference>
<keyword evidence="3" id="KW-0175">Coiled coil</keyword>
<dbReference type="InterPro" id="IPR035899">
    <property type="entry name" value="DBL_dom_sf"/>
</dbReference>
<evidence type="ECO:0000256" key="1">
    <source>
        <dbReference type="ARBA" id="ARBA00022553"/>
    </source>
</evidence>
<organism evidence="6 7">
    <name type="scientific">Nesidiocoris tenuis</name>
    <dbReference type="NCBI Taxonomy" id="355587"/>
    <lineage>
        <taxon>Eukaryota</taxon>
        <taxon>Metazoa</taxon>
        <taxon>Ecdysozoa</taxon>
        <taxon>Arthropoda</taxon>
        <taxon>Hexapoda</taxon>
        <taxon>Insecta</taxon>
        <taxon>Pterygota</taxon>
        <taxon>Neoptera</taxon>
        <taxon>Paraneoptera</taxon>
        <taxon>Hemiptera</taxon>
        <taxon>Heteroptera</taxon>
        <taxon>Panheteroptera</taxon>
        <taxon>Cimicomorpha</taxon>
        <taxon>Miridae</taxon>
        <taxon>Dicyphina</taxon>
        <taxon>Nesidiocoris</taxon>
    </lineage>
</organism>
<feature type="region of interest" description="Disordered" evidence="4">
    <location>
        <begin position="351"/>
        <end position="377"/>
    </location>
</feature>
<evidence type="ECO:0000313" key="7">
    <source>
        <dbReference type="Proteomes" id="UP001307889"/>
    </source>
</evidence>
<feature type="compositionally biased region" description="Polar residues" evidence="4">
    <location>
        <begin position="133"/>
        <end position="147"/>
    </location>
</feature>
<dbReference type="Pfam" id="PF00621">
    <property type="entry name" value="RhoGEF"/>
    <property type="match status" value="1"/>
</dbReference>
<feature type="compositionally biased region" description="Low complexity" evidence="4">
    <location>
        <begin position="287"/>
        <end position="308"/>
    </location>
</feature>
<keyword evidence="7" id="KW-1185">Reference proteome</keyword>
<feature type="region of interest" description="Disordered" evidence="4">
    <location>
        <begin position="385"/>
        <end position="404"/>
    </location>
</feature>
<dbReference type="PANTHER" id="PTHR12877">
    <property type="entry name" value="RHO GUANINE NUCLEOTIDE EXCHANGE FACTOR"/>
    <property type="match status" value="1"/>
</dbReference>
<feature type="domain" description="DH" evidence="5">
    <location>
        <begin position="476"/>
        <end position="664"/>
    </location>
</feature>